<feature type="repeat" description="WD" evidence="5">
    <location>
        <begin position="14"/>
        <end position="55"/>
    </location>
</feature>
<dbReference type="Pfam" id="PF00400">
    <property type="entry name" value="WD40"/>
    <property type="match status" value="1"/>
</dbReference>
<dbReference type="PANTHER" id="PTHR19854:SF1">
    <property type="entry name" value="GUANINE NUCLEOTIDE-BINDING PROTEIN SUBUNIT BETA-LIKE PROTEIN 1"/>
    <property type="match status" value="1"/>
</dbReference>
<dbReference type="InterPro" id="IPR015943">
    <property type="entry name" value="WD40/YVTN_repeat-like_dom_sf"/>
</dbReference>
<comment type="similarity">
    <text evidence="3">Belongs to the WD repeat ASA1 family.</text>
</comment>
<keyword evidence="2" id="KW-0677">Repeat</keyword>
<gene>
    <name evidence="6" type="ORF">AMAG_06296</name>
</gene>
<dbReference type="SMART" id="SM00320">
    <property type="entry name" value="WD40"/>
    <property type="match status" value="4"/>
</dbReference>
<protein>
    <recommendedName>
        <fullName evidence="4">ASTRA-associated protein 1</fullName>
    </recommendedName>
</protein>
<dbReference type="Gene3D" id="2.130.10.10">
    <property type="entry name" value="YVTN repeat-like/Quinoprotein amine dehydrogenase"/>
    <property type="match status" value="2"/>
</dbReference>
<evidence type="ECO:0000256" key="3">
    <source>
        <dbReference type="ARBA" id="ARBA00037931"/>
    </source>
</evidence>
<evidence type="ECO:0000313" key="6">
    <source>
        <dbReference type="EMBL" id="KNE61475.1"/>
    </source>
</evidence>
<dbReference type="AlphaFoldDB" id="A0A0L0SGJ5"/>
<dbReference type="InterPro" id="IPR036322">
    <property type="entry name" value="WD40_repeat_dom_sf"/>
</dbReference>
<keyword evidence="1 5" id="KW-0853">WD repeat</keyword>
<dbReference type="PANTHER" id="PTHR19854">
    <property type="entry name" value="TRANSDUCIN BETA-LIKE 3"/>
    <property type="match status" value="1"/>
</dbReference>
<evidence type="ECO:0000256" key="5">
    <source>
        <dbReference type="PROSITE-ProRule" id="PRU00221"/>
    </source>
</evidence>
<proteinExistence type="inferred from homology"/>
<name>A0A0L0SGJ5_ALLM3</name>
<dbReference type="VEuPathDB" id="FungiDB:AMAG_06296"/>
<sequence length="402" mass="42645">MTDTTTAARPAFTLRRHHAAVSAVDFNLDATLMASADQHGHVVIWSTATFRPVRAWNAHPGRQILRVSFLNDTTLLTFGRGEALNVWDLDSEHQVATAGAAKGVLDEAVTAAPPLLAQMQVLSGGLCGGDVIPISSDTTGESHFLVALPSADESGKFDLFLLRLNSSSDTTKGRFAPITRHCGHDPSQPISFGMLLSLRWFHRTDPSLITPWCLLAGYETGTVVTWGWRRTSDEEPRVRPPGRVPDPLAHVTVAPAGVPITCAVPDRKAKVGVAGTASSTIYFFELVPQDASSVIVSPLNLPAAMTGTDDSKTGVHGLVFRADNKRIAVASWSSGVHILSRNGKHMATLPCAVEGDAAVAFSPLLADTTTPAAPTASSWTLSAQQLLAAGTADGAVLLWRVR</sequence>
<keyword evidence="7" id="KW-1185">Reference proteome</keyword>
<accession>A0A0L0SGJ5</accession>
<dbReference type="SUPFAM" id="SSF50978">
    <property type="entry name" value="WD40 repeat-like"/>
    <property type="match status" value="1"/>
</dbReference>
<dbReference type="OrthoDB" id="7668193at2759"/>
<feature type="repeat" description="WD" evidence="5">
    <location>
        <begin position="385"/>
        <end position="402"/>
    </location>
</feature>
<dbReference type="Proteomes" id="UP000054350">
    <property type="component" value="Unassembled WGS sequence"/>
</dbReference>
<reference evidence="6 7" key="2">
    <citation type="submission" date="2009-11" db="EMBL/GenBank/DDBJ databases">
        <title>The Genome Sequence of Allomyces macrogynus strain ATCC 38327.</title>
        <authorList>
            <consortium name="The Broad Institute Genome Sequencing Platform"/>
            <person name="Russ C."/>
            <person name="Cuomo C."/>
            <person name="Shea T."/>
            <person name="Young S.K."/>
            <person name="Zeng Q."/>
            <person name="Koehrsen M."/>
            <person name="Haas B."/>
            <person name="Borodovsky M."/>
            <person name="Guigo R."/>
            <person name="Alvarado L."/>
            <person name="Berlin A."/>
            <person name="Borenstein D."/>
            <person name="Chen Z."/>
            <person name="Engels R."/>
            <person name="Freedman E."/>
            <person name="Gellesch M."/>
            <person name="Goldberg J."/>
            <person name="Griggs A."/>
            <person name="Gujja S."/>
            <person name="Heiman D."/>
            <person name="Hepburn T."/>
            <person name="Howarth C."/>
            <person name="Jen D."/>
            <person name="Larson L."/>
            <person name="Lewis B."/>
            <person name="Mehta T."/>
            <person name="Park D."/>
            <person name="Pearson M."/>
            <person name="Roberts A."/>
            <person name="Saif S."/>
            <person name="Shenoy N."/>
            <person name="Sisk P."/>
            <person name="Stolte C."/>
            <person name="Sykes S."/>
            <person name="Walk T."/>
            <person name="White J."/>
            <person name="Yandava C."/>
            <person name="Burger G."/>
            <person name="Gray M.W."/>
            <person name="Holland P.W.H."/>
            <person name="King N."/>
            <person name="Lang F.B.F."/>
            <person name="Roger A.J."/>
            <person name="Ruiz-Trillo I."/>
            <person name="Lander E."/>
            <person name="Nusbaum C."/>
        </authorList>
    </citation>
    <scope>NUCLEOTIDE SEQUENCE [LARGE SCALE GENOMIC DNA]</scope>
    <source>
        <strain evidence="6 7">ATCC 38327</strain>
    </source>
</reference>
<organism evidence="6 7">
    <name type="scientific">Allomyces macrogynus (strain ATCC 38327)</name>
    <name type="common">Allomyces javanicus var. macrogynus</name>
    <dbReference type="NCBI Taxonomy" id="578462"/>
    <lineage>
        <taxon>Eukaryota</taxon>
        <taxon>Fungi</taxon>
        <taxon>Fungi incertae sedis</taxon>
        <taxon>Blastocladiomycota</taxon>
        <taxon>Blastocladiomycetes</taxon>
        <taxon>Blastocladiales</taxon>
        <taxon>Blastocladiaceae</taxon>
        <taxon>Allomyces</taxon>
    </lineage>
</organism>
<evidence type="ECO:0000256" key="2">
    <source>
        <dbReference type="ARBA" id="ARBA00022737"/>
    </source>
</evidence>
<dbReference type="EMBL" id="GG745338">
    <property type="protein sequence ID" value="KNE61475.1"/>
    <property type="molecule type" value="Genomic_DNA"/>
</dbReference>
<reference evidence="6 7" key="1">
    <citation type="submission" date="2009-11" db="EMBL/GenBank/DDBJ databases">
        <title>Annotation of Allomyces macrogynus ATCC 38327.</title>
        <authorList>
            <consortium name="The Broad Institute Genome Sequencing Platform"/>
            <person name="Russ C."/>
            <person name="Cuomo C."/>
            <person name="Burger G."/>
            <person name="Gray M.W."/>
            <person name="Holland P.W.H."/>
            <person name="King N."/>
            <person name="Lang F.B.F."/>
            <person name="Roger A.J."/>
            <person name="Ruiz-Trillo I."/>
            <person name="Young S.K."/>
            <person name="Zeng Q."/>
            <person name="Gargeya S."/>
            <person name="Fitzgerald M."/>
            <person name="Haas B."/>
            <person name="Abouelleil A."/>
            <person name="Alvarado L."/>
            <person name="Arachchi H.M."/>
            <person name="Berlin A."/>
            <person name="Chapman S.B."/>
            <person name="Gearin G."/>
            <person name="Goldberg J."/>
            <person name="Griggs A."/>
            <person name="Gujja S."/>
            <person name="Hansen M."/>
            <person name="Heiman D."/>
            <person name="Howarth C."/>
            <person name="Larimer J."/>
            <person name="Lui A."/>
            <person name="MacDonald P.J.P."/>
            <person name="McCowen C."/>
            <person name="Montmayeur A."/>
            <person name="Murphy C."/>
            <person name="Neiman D."/>
            <person name="Pearson M."/>
            <person name="Priest M."/>
            <person name="Roberts A."/>
            <person name="Saif S."/>
            <person name="Shea T."/>
            <person name="Sisk P."/>
            <person name="Stolte C."/>
            <person name="Sykes S."/>
            <person name="Wortman J."/>
            <person name="Nusbaum C."/>
            <person name="Birren B."/>
        </authorList>
    </citation>
    <scope>NUCLEOTIDE SEQUENCE [LARGE SCALE GENOMIC DNA]</scope>
    <source>
        <strain evidence="6 7">ATCC 38327</strain>
    </source>
</reference>
<dbReference type="PROSITE" id="PS50082">
    <property type="entry name" value="WD_REPEATS_2"/>
    <property type="match status" value="2"/>
</dbReference>
<evidence type="ECO:0000256" key="1">
    <source>
        <dbReference type="ARBA" id="ARBA00022574"/>
    </source>
</evidence>
<dbReference type="InterPro" id="IPR001680">
    <property type="entry name" value="WD40_rpt"/>
</dbReference>
<evidence type="ECO:0000256" key="4">
    <source>
        <dbReference type="ARBA" id="ARBA00040563"/>
    </source>
</evidence>
<evidence type="ECO:0000313" key="7">
    <source>
        <dbReference type="Proteomes" id="UP000054350"/>
    </source>
</evidence>
<dbReference type="STRING" id="578462.A0A0L0SGJ5"/>